<organism evidence="2 3">
    <name type="scientific">Streptomyces nojiriensis</name>
    <dbReference type="NCBI Taxonomy" id="66374"/>
    <lineage>
        <taxon>Bacteria</taxon>
        <taxon>Bacillati</taxon>
        <taxon>Actinomycetota</taxon>
        <taxon>Actinomycetes</taxon>
        <taxon>Kitasatosporales</taxon>
        <taxon>Streptomycetaceae</taxon>
        <taxon>Streptomyces</taxon>
    </lineage>
</organism>
<sequence>MPPAGPARIPGSRSAGARGSRSVGAPAPAPRKHPRTGRRELAAGVLRRVGPVRPRVSLRGGRRGTTDPCRTGSPGGRCARGRTGKAPLVTSSQYPATFGNQLLVKHLR</sequence>
<reference evidence="3" key="1">
    <citation type="submission" date="2023-07" db="EMBL/GenBank/DDBJ databases">
        <title>Whole genome shotgun sequence of Streptomyces nojiriensis NBRC 13794.</title>
        <authorList>
            <person name="Komaki H."/>
            <person name="Tamura T."/>
        </authorList>
    </citation>
    <scope>NUCLEOTIDE SEQUENCE [LARGE SCALE GENOMIC DNA]</scope>
    <source>
        <strain evidence="3">NBRC 13794</strain>
    </source>
</reference>
<proteinExistence type="predicted"/>
<evidence type="ECO:0000313" key="2">
    <source>
        <dbReference type="EMBL" id="GHI68811.1"/>
    </source>
</evidence>
<dbReference type="EMBL" id="BNEC01000003">
    <property type="protein sequence ID" value="GHI68811.1"/>
    <property type="molecule type" value="Genomic_DNA"/>
</dbReference>
<protein>
    <submittedName>
        <fullName evidence="2">Uncharacterized protein</fullName>
    </submittedName>
</protein>
<feature type="compositionally biased region" description="Low complexity" evidence="1">
    <location>
        <begin position="44"/>
        <end position="59"/>
    </location>
</feature>
<accession>A0ABQ3SKZ6</accession>
<feature type="region of interest" description="Disordered" evidence="1">
    <location>
        <begin position="1"/>
        <end position="92"/>
    </location>
</feature>
<feature type="compositionally biased region" description="Low complexity" evidence="1">
    <location>
        <begin position="7"/>
        <end position="25"/>
    </location>
</feature>
<dbReference type="Proteomes" id="UP000613974">
    <property type="component" value="Unassembled WGS sequence"/>
</dbReference>
<name>A0ABQ3SKZ6_9ACTN</name>
<evidence type="ECO:0000256" key="1">
    <source>
        <dbReference type="SAM" id="MobiDB-lite"/>
    </source>
</evidence>
<gene>
    <name evidence="2" type="ORF">Snoj_27290</name>
</gene>
<comment type="caution">
    <text evidence="2">The sequence shown here is derived from an EMBL/GenBank/DDBJ whole genome shotgun (WGS) entry which is preliminary data.</text>
</comment>
<keyword evidence="3" id="KW-1185">Reference proteome</keyword>
<evidence type="ECO:0000313" key="3">
    <source>
        <dbReference type="Proteomes" id="UP000613974"/>
    </source>
</evidence>